<feature type="domain" description="DUF7580" evidence="13">
    <location>
        <begin position="185"/>
        <end position="494"/>
    </location>
</feature>
<dbReference type="eggNOG" id="KOG4266">
    <property type="taxonomic scope" value="Eukaryota"/>
</dbReference>
<evidence type="ECO:0000256" key="11">
    <source>
        <dbReference type="SAM" id="SignalP"/>
    </source>
</evidence>
<accession>C5FNZ7</accession>
<dbReference type="VEuPathDB" id="FungiDB:MCYG_04669"/>
<comment type="similarity">
    <text evidence="10">Belongs to the peptidase S8 family.</text>
</comment>
<dbReference type="InterPro" id="IPR015500">
    <property type="entry name" value="Peptidase_S8_subtilisin-rel"/>
</dbReference>
<keyword evidence="6 10" id="KW-0720">Serine protease</keyword>
<evidence type="ECO:0000256" key="3">
    <source>
        <dbReference type="ARBA" id="ARBA00022670"/>
    </source>
</evidence>
<dbReference type="PANTHER" id="PTHR35186:SF4">
    <property type="entry name" value="PRION-INHIBITION AND PROPAGATION HELO DOMAIN-CONTAINING PROTEIN"/>
    <property type="match status" value="1"/>
</dbReference>
<dbReference type="AlphaFoldDB" id="C5FNZ7"/>
<evidence type="ECO:0000256" key="7">
    <source>
        <dbReference type="ARBA" id="ARBA00023026"/>
    </source>
</evidence>
<evidence type="ECO:0000313" key="14">
    <source>
        <dbReference type="EMBL" id="EEQ31850.1"/>
    </source>
</evidence>
<feature type="active site" description="Charge relay system" evidence="10">
    <location>
        <position position="649"/>
    </location>
</feature>
<evidence type="ECO:0000256" key="5">
    <source>
        <dbReference type="ARBA" id="ARBA00022801"/>
    </source>
</evidence>
<dbReference type="CDD" id="cd00306">
    <property type="entry name" value="Peptidases_S8_S53"/>
    <property type="match status" value="1"/>
</dbReference>
<feature type="signal peptide" evidence="11">
    <location>
        <begin position="1"/>
        <end position="23"/>
    </location>
</feature>
<evidence type="ECO:0000256" key="8">
    <source>
        <dbReference type="ARBA" id="ARBA00023145"/>
    </source>
</evidence>
<dbReference type="GO" id="GO:0005576">
    <property type="term" value="C:extracellular region"/>
    <property type="evidence" value="ECO:0007669"/>
    <property type="project" value="UniProtKB-SubCell"/>
</dbReference>
<dbReference type="PRINTS" id="PR00723">
    <property type="entry name" value="SUBTILISIN"/>
</dbReference>
<protein>
    <submittedName>
        <fullName evidence="14">Intracellular serine protease</fullName>
    </submittedName>
</protein>
<dbReference type="PROSITE" id="PS51892">
    <property type="entry name" value="SUBTILASE"/>
    <property type="match status" value="1"/>
</dbReference>
<dbReference type="GO" id="GO:0004252">
    <property type="term" value="F:serine-type endopeptidase activity"/>
    <property type="evidence" value="ECO:0007669"/>
    <property type="project" value="UniProtKB-UniRule"/>
</dbReference>
<sequence length="931" mass="104655">MGWEVKLLLDYLSAAICFLGVPSQPSSHPPSHRRRHHLPDHSAAWSRADLAALYNRLEESPDEQTAHDILGELNSGITAEGAEECTPSNYPYVEQRTRIYRENREQPDNLRAKKRKVDFVPAELQVVEQWAERDNPKKRRKAYNAAESNVEAAPDQAEYSYHSEVKGKHEEYEHEILTLKNKSICLYRELQSHWSCACEQCQGICLQLPWPYPDSDDVQLDGYFALGSNKIENWQEGKFFMTYQKHGLVRIADESDNTAGEYWSALDHTDICPSIKDCHKKSASLHIMVEDNKLQELRMGDNMCEHTPAAISLKSIFDFKQKIGGSSVFSRRGKLTLALYLTEMLRPVLETPWLLPNFSCHDVYFFRRPGALPDLTYPFIFTSANTFIQDTASQGASKETVHPNQTVLALGILLLEIFEFKPFADENHGPSRKRSLDQEKIQARRTLRAMTNEEGADFCDAVSACLDAKYFPRGLESEFDTPAVQDSFSAKVVSRLYNSTNNWINDKKDLLSLRENETEKRALWTVEAQNKCTEIGSHISSSPSAKAAVASTYQPPADTLMKPTARSAAVPLRTTNYSQNKEAVIVHRNYNCSPIAQAPVSEGGLFDFLEHPASDSVSWLKELDRTLSTYVGNPPQSSSGALIRIAILDTGFTRDNDNPEPRLKATRNFLLDTDDPQFMHDKVGHGTHTLGLLLRTAIGADIFVAKVSDTRTIGRDGYEPIIKAIRYATERWEVDIITMSFGIREFHDSLSKALSFAHNRNVLLFAAASNGGPLTNRAFPASEHLTVFGIHSMDGQGSLSKFNPKPVKTAFNLVALGEAVPSDWPKGIDGHREDFRALSGTSIATPIAAGFVASLLEYVRQQEAGLPQDSSIMGWLKRSQAIQATLVRFATDKVDGYHRLHPKKLFNDPDTKESIYDQIKKFKKYDYLHEI</sequence>
<evidence type="ECO:0000256" key="9">
    <source>
        <dbReference type="ARBA" id="ARBA00023180"/>
    </source>
</evidence>
<feature type="active site" description="Charge relay system" evidence="10">
    <location>
        <position position="842"/>
    </location>
</feature>
<name>C5FNZ7_ARTOC</name>
<dbReference type="InterPro" id="IPR000209">
    <property type="entry name" value="Peptidase_S8/S53_dom"/>
</dbReference>
<dbReference type="PANTHER" id="PTHR35186">
    <property type="entry name" value="ANK_REP_REGION DOMAIN-CONTAINING PROTEIN"/>
    <property type="match status" value="1"/>
</dbReference>
<proteinExistence type="inferred from homology"/>
<dbReference type="OrthoDB" id="4184631at2759"/>
<organism evidence="14 15">
    <name type="scientific">Arthroderma otae (strain ATCC MYA-4605 / CBS 113480)</name>
    <name type="common">Microsporum canis</name>
    <dbReference type="NCBI Taxonomy" id="554155"/>
    <lineage>
        <taxon>Eukaryota</taxon>
        <taxon>Fungi</taxon>
        <taxon>Dikarya</taxon>
        <taxon>Ascomycota</taxon>
        <taxon>Pezizomycotina</taxon>
        <taxon>Eurotiomycetes</taxon>
        <taxon>Eurotiomycetidae</taxon>
        <taxon>Onygenales</taxon>
        <taxon>Arthrodermataceae</taxon>
        <taxon>Microsporum</taxon>
    </lineage>
</organism>
<evidence type="ECO:0000259" key="13">
    <source>
        <dbReference type="Pfam" id="PF24476"/>
    </source>
</evidence>
<keyword evidence="7" id="KW-0843">Virulence</keyword>
<dbReference type="RefSeq" id="XP_002846932.1">
    <property type="nucleotide sequence ID" value="XM_002846886.1"/>
</dbReference>
<dbReference type="EMBL" id="DS995704">
    <property type="protein sequence ID" value="EEQ31850.1"/>
    <property type="molecule type" value="Genomic_DNA"/>
</dbReference>
<keyword evidence="3 10" id="KW-0645">Protease</keyword>
<evidence type="ECO:0000256" key="2">
    <source>
        <dbReference type="ARBA" id="ARBA00022525"/>
    </source>
</evidence>
<gene>
    <name evidence="14" type="ORF">MCYG_04669</name>
</gene>
<dbReference type="SUPFAM" id="SSF52743">
    <property type="entry name" value="Subtilisin-like"/>
    <property type="match status" value="1"/>
</dbReference>
<keyword evidence="15" id="KW-1185">Reference proteome</keyword>
<keyword evidence="5 10" id="KW-0378">Hydrolase</keyword>
<dbReference type="PROSITE" id="PS00138">
    <property type="entry name" value="SUBTILASE_SER"/>
    <property type="match status" value="1"/>
</dbReference>
<feature type="active site" description="Charge relay system" evidence="10">
    <location>
        <position position="685"/>
    </location>
</feature>
<feature type="chain" id="PRO_5002951705" evidence="11">
    <location>
        <begin position="24"/>
        <end position="931"/>
    </location>
</feature>
<keyword evidence="9" id="KW-0325">Glycoprotein</keyword>
<comment type="subcellular location">
    <subcellularLocation>
        <location evidence="1">Secreted</location>
    </subcellularLocation>
</comment>
<keyword evidence="4 11" id="KW-0732">Signal</keyword>
<dbReference type="InterPro" id="IPR023828">
    <property type="entry name" value="Peptidase_S8_Ser-AS"/>
</dbReference>
<dbReference type="InterPro" id="IPR056002">
    <property type="entry name" value="DUF7580"/>
</dbReference>
<evidence type="ECO:0000256" key="1">
    <source>
        <dbReference type="ARBA" id="ARBA00004613"/>
    </source>
</evidence>
<evidence type="ECO:0000313" key="15">
    <source>
        <dbReference type="Proteomes" id="UP000002035"/>
    </source>
</evidence>
<dbReference type="STRING" id="554155.C5FNZ7"/>
<dbReference type="Proteomes" id="UP000002035">
    <property type="component" value="Unassembled WGS sequence"/>
</dbReference>
<evidence type="ECO:0000259" key="12">
    <source>
        <dbReference type="Pfam" id="PF00082"/>
    </source>
</evidence>
<evidence type="ECO:0000256" key="10">
    <source>
        <dbReference type="PROSITE-ProRule" id="PRU01240"/>
    </source>
</evidence>
<evidence type="ECO:0000256" key="4">
    <source>
        <dbReference type="ARBA" id="ARBA00022729"/>
    </source>
</evidence>
<feature type="domain" description="Peptidase S8/S53" evidence="12">
    <location>
        <begin position="643"/>
        <end position="893"/>
    </location>
</feature>
<evidence type="ECO:0000256" key="6">
    <source>
        <dbReference type="ARBA" id="ARBA00022825"/>
    </source>
</evidence>
<dbReference type="InterPro" id="IPR036852">
    <property type="entry name" value="Peptidase_S8/S53_dom_sf"/>
</dbReference>
<dbReference type="Gene3D" id="3.40.50.200">
    <property type="entry name" value="Peptidase S8/S53 domain"/>
    <property type="match status" value="1"/>
</dbReference>
<keyword evidence="8" id="KW-0865">Zymogen</keyword>
<dbReference type="GO" id="GO:0006508">
    <property type="term" value="P:proteolysis"/>
    <property type="evidence" value="ECO:0007669"/>
    <property type="project" value="UniProtKB-KW"/>
</dbReference>
<dbReference type="HOGENOM" id="CLU_014118_0_0_1"/>
<keyword evidence="2" id="KW-0964">Secreted</keyword>
<dbReference type="Pfam" id="PF24476">
    <property type="entry name" value="DUF7580"/>
    <property type="match status" value="1"/>
</dbReference>
<dbReference type="GeneID" id="9230047"/>
<dbReference type="Pfam" id="PF00082">
    <property type="entry name" value="Peptidase_S8"/>
    <property type="match status" value="1"/>
</dbReference>
<reference evidence="15" key="1">
    <citation type="journal article" date="2012" name="MBio">
        <title>Comparative genome analysis of Trichophyton rubrum and related dermatophytes reveals candidate genes involved in infection.</title>
        <authorList>
            <person name="Martinez D.A."/>
            <person name="Oliver B.G."/>
            <person name="Graeser Y."/>
            <person name="Goldberg J.M."/>
            <person name="Li W."/>
            <person name="Martinez-Rossi N.M."/>
            <person name="Monod M."/>
            <person name="Shelest E."/>
            <person name="Barton R.C."/>
            <person name="Birch E."/>
            <person name="Brakhage A.A."/>
            <person name="Chen Z."/>
            <person name="Gurr S.J."/>
            <person name="Heiman D."/>
            <person name="Heitman J."/>
            <person name="Kosti I."/>
            <person name="Rossi A."/>
            <person name="Saif S."/>
            <person name="Samalova M."/>
            <person name="Saunders C.W."/>
            <person name="Shea T."/>
            <person name="Summerbell R.C."/>
            <person name="Xu J."/>
            <person name="Young S."/>
            <person name="Zeng Q."/>
            <person name="Birren B.W."/>
            <person name="Cuomo C.A."/>
            <person name="White T.C."/>
        </authorList>
    </citation>
    <scope>NUCLEOTIDE SEQUENCE [LARGE SCALE GENOMIC DNA]</scope>
    <source>
        <strain evidence="15">ATCC MYA-4605 / CBS 113480</strain>
    </source>
</reference>